<dbReference type="GeneID" id="11515815"/>
<feature type="region of interest" description="Disordered" evidence="1">
    <location>
        <begin position="40"/>
        <end position="160"/>
    </location>
</feature>
<accession>G2QXG3</accession>
<evidence type="ECO:0000313" key="3">
    <source>
        <dbReference type="Proteomes" id="UP000008181"/>
    </source>
</evidence>
<gene>
    <name evidence="2" type="ORF">THITE_2108094</name>
</gene>
<feature type="compositionally biased region" description="Polar residues" evidence="1">
    <location>
        <begin position="126"/>
        <end position="142"/>
    </location>
</feature>
<dbReference type="EMBL" id="CP003009">
    <property type="protein sequence ID" value="AEO63186.1"/>
    <property type="molecule type" value="Genomic_DNA"/>
</dbReference>
<dbReference type="RefSeq" id="XP_003649522.1">
    <property type="nucleotide sequence ID" value="XM_003649474.1"/>
</dbReference>
<sequence>MNIFHHSFFLPLFGTSPALSPATTAYLLRHRIMSNADPLFRQAGSSAPSSPSSPSSLSSPPNSDEYPRLDRCFSNNRTDSRTGMPPNHHDHGRLRGPAAAPAALARAPVREINGVSAADAAPRQDGASTEQQLSATSETTLPRLQPLPATSQPPPPFRWW</sequence>
<protein>
    <submittedName>
        <fullName evidence="2">Uncharacterized protein</fullName>
    </submittedName>
</protein>
<evidence type="ECO:0000313" key="2">
    <source>
        <dbReference type="EMBL" id="AEO63186.1"/>
    </source>
</evidence>
<feature type="compositionally biased region" description="Low complexity" evidence="1">
    <location>
        <begin position="45"/>
        <end position="63"/>
    </location>
</feature>
<organism evidence="2 3">
    <name type="scientific">Thermothielavioides terrestris (strain ATCC 38088 / NRRL 8126)</name>
    <name type="common">Thielavia terrestris</name>
    <dbReference type="NCBI Taxonomy" id="578455"/>
    <lineage>
        <taxon>Eukaryota</taxon>
        <taxon>Fungi</taxon>
        <taxon>Dikarya</taxon>
        <taxon>Ascomycota</taxon>
        <taxon>Pezizomycotina</taxon>
        <taxon>Sordariomycetes</taxon>
        <taxon>Sordariomycetidae</taxon>
        <taxon>Sordariales</taxon>
        <taxon>Chaetomiaceae</taxon>
        <taxon>Thermothielavioides</taxon>
        <taxon>Thermothielavioides terrestris</taxon>
    </lineage>
</organism>
<name>G2QXG3_THETT</name>
<proteinExistence type="predicted"/>
<dbReference type="HOGENOM" id="CLU_1653354_0_0_1"/>
<evidence type="ECO:0000256" key="1">
    <source>
        <dbReference type="SAM" id="MobiDB-lite"/>
    </source>
</evidence>
<dbReference type="AlphaFoldDB" id="G2QXG3"/>
<feature type="compositionally biased region" description="Low complexity" evidence="1">
    <location>
        <begin position="95"/>
        <end position="107"/>
    </location>
</feature>
<keyword evidence="3" id="KW-1185">Reference proteome</keyword>
<reference evidence="2 3" key="1">
    <citation type="journal article" date="2011" name="Nat. Biotechnol.">
        <title>Comparative genomic analysis of the thermophilic biomass-degrading fungi Myceliophthora thermophila and Thielavia terrestris.</title>
        <authorList>
            <person name="Berka R.M."/>
            <person name="Grigoriev I.V."/>
            <person name="Otillar R."/>
            <person name="Salamov A."/>
            <person name="Grimwood J."/>
            <person name="Reid I."/>
            <person name="Ishmael N."/>
            <person name="John T."/>
            <person name="Darmond C."/>
            <person name="Moisan M.-C."/>
            <person name="Henrissat B."/>
            <person name="Coutinho P.M."/>
            <person name="Lombard V."/>
            <person name="Natvig D.O."/>
            <person name="Lindquist E."/>
            <person name="Schmutz J."/>
            <person name="Lucas S."/>
            <person name="Harris P."/>
            <person name="Powlowski J."/>
            <person name="Bellemare A."/>
            <person name="Taylor D."/>
            <person name="Butler G."/>
            <person name="de Vries R.P."/>
            <person name="Allijn I.E."/>
            <person name="van den Brink J."/>
            <person name="Ushinsky S."/>
            <person name="Storms R."/>
            <person name="Powell A.J."/>
            <person name="Paulsen I.T."/>
            <person name="Elbourne L.D.H."/>
            <person name="Baker S.E."/>
            <person name="Magnuson J."/>
            <person name="LaBoissiere S."/>
            <person name="Clutterbuck A.J."/>
            <person name="Martinez D."/>
            <person name="Wogulis M."/>
            <person name="de Leon A.L."/>
            <person name="Rey M.W."/>
            <person name="Tsang A."/>
        </authorList>
    </citation>
    <scope>NUCLEOTIDE SEQUENCE [LARGE SCALE GENOMIC DNA]</scope>
    <source>
        <strain evidence="3">ATCC 38088 / NRRL 8126</strain>
    </source>
</reference>
<dbReference type="KEGG" id="ttt:THITE_2108094"/>
<dbReference type="Proteomes" id="UP000008181">
    <property type="component" value="Chromosome 1"/>
</dbReference>
<feature type="compositionally biased region" description="Pro residues" evidence="1">
    <location>
        <begin position="151"/>
        <end position="160"/>
    </location>
</feature>